<dbReference type="InterPro" id="IPR047057">
    <property type="entry name" value="MerR_fam"/>
</dbReference>
<evidence type="ECO:0000256" key="5">
    <source>
        <dbReference type="SAM" id="Coils"/>
    </source>
</evidence>
<evidence type="ECO:0000256" key="4">
    <source>
        <dbReference type="ARBA" id="ARBA00023163"/>
    </source>
</evidence>
<dbReference type="InterPro" id="IPR012925">
    <property type="entry name" value="TipAS_dom"/>
</dbReference>
<dbReference type="EMBL" id="QICB01000001">
    <property type="protein sequence ID" value="RNL21703.1"/>
    <property type="molecule type" value="Genomic_DNA"/>
</dbReference>
<evidence type="ECO:0000256" key="1">
    <source>
        <dbReference type="ARBA" id="ARBA00023015"/>
    </source>
</evidence>
<comment type="caution">
    <text evidence="7">The sequence shown here is derived from an EMBL/GenBank/DDBJ whole genome shotgun (WGS) entry which is preliminary data.</text>
</comment>
<keyword evidence="5" id="KW-0175">Coiled coil</keyword>
<dbReference type="Gene3D" id="1.10.490.50">
    <property type="entry name" value="Antibiotic binding domain of TipA-like multidrug resistance regulators"/>
    <property type="match status" value="1"/>
</dbReference>
<feature type="coiled-coil region" evidence="5">
    <location>
        <begin position="85"/>
        <end position="119"/>
    </location>
</feature>
<evidence type="ECO:0000313" key="7">
    <source>
        <dbReference type="EMBL" id="RNL21703.1"/>
    </source>
</evidence>
<dbReference type="GO" id="GO:0003700">
    <property type="term" value="F:DNA-binding transcription factor activity"/>
    <property type="evidence" value="ECO:0007669"/>
    <property type="project" value="InterPro"/>
</dbReference>
<evidence type="ECO:0000256" key="2">
    <source>
        <dbReference type="ARBA" id="ARBA00023125"/>
    </source>
</evidence>
<sequence>MPRSGKEDAMGYAVKELAALSGVSVRTLHYYEERGLLVPRRLANGYRVYDAGDAARLQQILLYRDAGMALADIKDLLDDPAFDAREALRAHRERLARKIEQTEAMMRAVERTLANLEKGTAMDDAKRFEGMKRLAVEENERLYGEEARAAYGDAAVDASNEKVLAMDEGQWESAEGLAEAILDKLAEAVPTRDAHGGAARELCAMHEAWLKMYWPDGMYTREAHAALAETYVADERFRMYYDARVEGGARFLRDALKAYCAQ</sequence>
<dbReference type="OrthoDB" id="9809391at2"/>
<accession>A0A3N0AHU4</accession>
<evidence type="ECO:0000256" key="3">
    <source>
        <dbReference type="ARBA" id="ARBA00023159"/>
    </source>
</evidence>
<keyword evidence="8" id="KW-1185">Reference proteome</keyword>
<keyword evidence="4" id="KW-0804">Transcription</keyword>
<dbReference type="SMART" id="SM00422">
    <property type="entry name" value="HTH_MERR"/>
    <property type="match status" value="1"/>
</dbReference>
<feature type="domain" description="HTH merR-type" evidence="6">
    <location>
        <begin position="11"/>
        <end position="79"/>
    </location>
</feature>
<dbReference type="Proteomes" id="UP000267368">
    <property type="component" value="Unassembled WGS sequence"/>
</dbReference>
<dbReference type="AlphaFoldDB" id="A0A3N0AHU4"/>
<dbReference type="GO" id="GO:0003677">
    <property type="term" value="F:DNA binding"/>
    <property type="evidence" value="ECO:0007669"/>
    <property type="project" value="UniProtKB-KW"/>
</dbReference>
<dbReference type="PANTHER" id="PTHR30204">
    <property type="entry name" value="REDOX-CYCLING DRUG-SENSING TRANSCRIPTIONAL ACTIVATOR SOXR"/>
    <property type="match status" value="1"/>
</dbReference>
<dbReference type="PANTHER" id="PTHR30204:SF90">
    <property type="entry name" value="HTH-TYPE TRANSCRIPTIONAL ACTIVATOR MTA"/>
    <property type="match status" value="1"/>
</dbReference>
<name>A0A3N0AHU4_9ACTN</name>
<proteinExistence type="predicted"/>
<evidence type="ECO:0000259" key="6">
    <source>
        <dbReference type="PROSITE" id="PS50937"/>
    </source>
</evidence>
<keyword evidence="1" id="KW-0805">Transcription regulation</keyword>
<dbReference type="PROSITE" id="PS50937">
    <property type="entry name" value="HTH_MERR_2"/>
    <property type="match status" value="1"/>
</dbReference>
<dbReference type="PRINTS" id="PR00040">
    <property type="entry name" value="HTHMERR"/>
</dbReference>
<reference evidence="8" key="1">
    <citation type="submission" date="2018-05" db="EMBL/GenBank/DDBJ databases">
        <title>Genome Sequencing of selected type strains of the family Eggerthellaceae.</title>
        <authorList>
            <person name="Danylec N."/>
            <person name="Stoll D.A."/>
            <person name="Doetsch A."/>
            <person name="Huch M."/>
        </authorList>
    </citation>
    <scope>NUCLEOTIDE SEQUENCE [LARGE SCALE GENOMIC DNA]</scope>
    <source>
        <strain evidence="8">DSM 17537</strain>
    </source>
</reference>
<dbReference type="Pfam" id="PF13411">
    <property type="entry name" value="MerR_1"/>
    <property type="match status" value="1"/>
</dbReference>
<dbReference type="CDD" id="cd01106">
    <property type="entry name" value="HTH_TipAL-Mta"/>
    <property type="match status" value="1"/>
</dbReference>
<keyword evidence="2" id="KW-0238">DNA-binding</keyword>
<dbReference type="InterPro" id="IPR036244">
    <property type="entry name" value="TipA-like_antibiotic-bd"/>
</dbReference>
<keyword evidence="3" id="KW-0010">Activator</keyword>
<dbReference type="SUPFAM" id="SSF89082">
    <property type="entry name" value="Antibiotic binding domain of TipA-like multidrug resistance regulators"/>
    <property type="match status" value="1"/>
</dbReference>
<dbReference type="Gene3D" id="1.10.1660.10">
    <property type="match status" value="1"/>
</dbReference>
<protein>
    <submittedName>
        <fullName evidence="7">MerR family transcriptional regulator</fullName>
    </submittedName>
</protein>
<dbReference type="SUPFAM" id="SSF46955">
    <property type="entry name" value="Putative DNA-binding domain"/>
    <property type="match status" value="1"/>
</dbReference>
<dbReference type="Pfam" id="PF07739">
    <property type="entry name" value="TipAS"/>
    <property type="match status" value="1"/>
</dbReference>
<organism evidence="7 8">
    <name type="scientific">Slackia faecicanis</name>
    <dbReference type="NCBI Taxonomy" id="255723"/>
    <lineage>
        <taxon>Bacteria</taxon>
        <taxon>Bacillati</taxon>
        <taxon>Actinomycetota</taxon>
        <taxon>Coriobacteriia</taxon>
        <taxon>Eggerthellales</taxon>
        <taxon>Eggerthellaceae</taxon>
        <taxon>Slackia</taxon>
    </lineage>
</organism>
<dbReference type="InterPro" id="IPR009061">
    <property type="entry name" value="DNA-bd_dom_put_sf"/>
</dbReference>
<gene>
    <name evidence="7" type="ORF">DMP07_02415</name>
</gene>
<dbReference type="InterPro" id="IPR000551">
    <property type="entry name" value="MerR-type_HTH_dom"/>
</dbReference>
<evidence type="ECO:0000313" key="8">
    <source>
        <dbReference type="Proteomes" id="UP000267368"/>
    </source>
</evidence>